<evidence type="ECO:0000313" key="2">
    <source>
        <dbReference type="Proteomes" id="UP000325440"/>
    </source>
</evidence>
<protein>
    <submittedName>
        <fullName evidence="1">Uncharacterized protein</fullName>
    </submittedName>
</protein>
<keyword evidence="2" id="KW-1185">Reference proteome</keyword>
<dbReference type="PANTHER" id="PTHR37162:SF10">
    <property type="entry name" value="DUF4371 DOMAIN-CONTAINING PROTEIN"/>
    <property type="match status" value="1"/>
</dbReference>
<dbReference type="PANTHER" id="PTHR37162">
    <property type="entry name" value="HAT FAMILY DIMERISATION DOMAINCONTAINING PROTEIN-RELATED"/>
    <property type="match status" value="1"/>
</dbReference>
<dbReference type="AlphaFoldDB" id="A0A5E4MW70"/>
<sequence>MPKRRCTFTESLQSEFTFLKKCEVIGKVFCTVCKALFSIEHGGRSDIKQHMEKKKHTSALSSTSKSYKVTSYFIKQGPAGLTSEGLKIAAEEGMFAFHTIVHNHSFRSMDCTTALIKMLHEKKFSCARTKCESIILNVLAPFAMDQIIDELKAVNFATVMIDTSNHTNLKIVPILIRYFNPKTGVQIKVLEFTNLKGETSDMLSSYIMKILTKHKV</sequence>
<accession>A0A5E4MW70</accession>
<dbReference type="OrthoDB" id="6621614at2759"/>
<proteinExistence type="predicted"/>
<name>A0A5E4MW70_9HEMI</name>
<reference evidence="1 2" key="1">
    <citation type="submission" date="2019-08" db="EMBL/GenBank/DDBJ databases">
        <authorList>
            <person name="Alioto T."/>
            <person name="Alioto T."/>
            <person name="Gomez Garrido J."/>
        </authorList>
    </citation>
    <scope>NUCLEOTIDE SEQUENCE [LARGE SCALE GENOMIC DNA]</scope>
</reference>
<dbReference type="EMBL" id="CABPRJ010001428">
    <property type="protein sequence ID" value="VVC35789.1"/>
    <property type="molecule type" value="Genomic_DNA"/>
</dbReference>
<gene>
    <name evidence="1" type="ORF">CINCED_3A001819</name>
</gene>
<dbReference type="Proteomes" id="UP000325440">
    <property type="component" value="Unassembled WGS sequence"/>
</dbReference>
<evidence type="ECO:0000313" key="1">
    <source>
        <dbReference type="EMBL" id="VVC35789.1"/>
    </source>
</evidence>
<organism evidence="1 2">
    <name type="scientific">Cinara cedri</name>
    <dbReference type="NCBI Taxonomy" id="506608"/>
    <lineage>
        <taxon>Eukaryota</taxon>
        <taxon>Metazoa</taxon>
        <taxon>Ecdysozoa</taxon>
        <taxon>Arthropoda</taxon>
        <taxon>Hexapoda</taxon>
        <taxon>Insecta</taxon>
        <taxon>Pterygota</taxon>
        <taxon>Neoptera</taxon>
        <taxon>Paraneoptera</taxon>
        <taxon>Hemiptera</taxon>
        <taxon>Sternorrhyncha</taxon>
        <taxon>Aphidomorpha</taxon>
        <taxon>Aphidoidea</taxon>
        <taxon>Aphididae</taxon>
        <taxon>Lachninae</taxon>
        <taxon>Cinara</taxon>
    </lineage>
</organism>